<organism evidence="6 7">
    <name type="scientific">Paralabilibaculum antarcticum</name>
    <dbReference type="NCBI Taxonomy" id="2912572"/>
    <lineage>
        <taxon>Bacteria</taxon>
        <taxon>Pseudomonadati</taxon>
        <taxon>Bacteroidota</taxon>
        <taxon>Bacteroidia</taxon>
        <taxon>Marinilabiliales</taxon>
        <taxon>Marinifilaceae</taxon>
        <taxon>Paralabilibaculum</taxon>
    </lineage>
</organism>
<dbReference type="PANTHER" id="PTHR43129:SF1">
    <property type="entry name" value="FOSMIDOMYCIN RESISTANCE PROTEIN"/>
    <property type="match status" value="1"/>
</dbReference>
<name>A0ABT5VW84_9BACT</name>
<gene>
    <name evidence="6" type="ORF">L3049_16280</name>
</gene>
<dbReference type="PROSITE" id="PS50850">
    <property type="entry name" value="MFS"/>
    <property type="match status" value="1"/>
</dbReference>
<feature type="transmembrane region" description="Helical" evidence="4">
    <location>
        <begin position="85"/>
        <end position="104"/>
    </location>
</feature>
<dbReference type="Gene3D" id="1.20.1250.20">
    <property type="entry name" value="MFS general substrate transporter like domains"/>
    <property type="match status" value="2"/>
</dbReference>
<evidence type="ECO:0000313" key="7">
    <source>
        <dbReference type="Proteomes" id="UP001528920"/>
    </source>
</evidence>
<feature type="transmembrane region" description="Helical" evidence="4">
    <location>
        <begin position="379"/>
        <end position="396"/>
    </location>
</feature>
<comment type="caution">
    <text evidence="6">The sequence shown here is derived from an EMBL/GenBank/DDBJ whole genome shotgun (WGS) entry which is preliminary data.</text>
</comment>
<keyword evidence="2 4" id="KW-1133">Transmembrane helix</keyword>
<accession>A0ABT5VW84</accession>
<feature type="transmembrane region" description="Helical" evidence="4">
    <location>
        <begin position="110"/>
        <end position="129"/>
    </location>
</feature>
<feature type="transmembrane region" description="Helical" evidence="4">
    <location>
        <begin position="313"/>
        <end position="336"/>
    </location>
</feature>
<evidence type="ECO:0000256" key="2">
    <source>
        <dbReference type="ARBA" id="ARBA00022989"/>
    </source>
</evidence>
<dbReference type="InterPro" id="IPR011701">
    <property type="entry name" value="MFS"/>
</dbReference>
<dbReference type="InterPro" id="IPR020846">
    <property type="entry name" value="MFS_dom"/>
</dbReference>
<feature type="transmembrane region" description="Helical" evidence="4">
    <location>
        <begin position="218"/>
        <end position="238"/>
    </location>
</feature>
<keyword evidence="3 4" id="KW-0472">Membrane</keyword>
<feature type="transmembrane region" description="Helical" evidence="4">
    <location>
        <begin position="348"/>
        <end position="367"/>
    </location>
</feature>
<dbReference type="RefSeq" id="WP_275110882.1">
    <property type="nucleotide sequence ID" value="NZ_JAKJSC010000004.1"/>
</dbReference>
<proteinExistence type="predicted"/>
<dbReference type="SUPFAM" id="SSF103473">
    <property type="entry name" value="MFS general substrate transporter"/>
    <property type="match status" value="1"/>
</dbReference>
<feature type="transmembrane region" description="Helical" evidence="4">
    <location>
        <begin position="258"/>
        <end position="278"/>
    </location>
</feature>
<dbReference type="EMBL" id="JAKJSC010000004">
    <property type="protein sequence ID" value="MDE5419552.1"/>
    <property type="molecule type" value="Genomic_DNA"/>
</dbReference>
<dbReference type="Proteomes" id="UP001528920">
    <property type="component" value="Unassembled WGS sequence"/>
</dbReference>
<reference evidence="6 7" key="1">
    <citation type="submission" date="2022-01" db="EMBL/GenBank/DDBJ databases">
        <title>Labilibaculum sp. nov, a marine bacterium isolated from Antarctica.</title>
        <authorList>
            <person name="Dai W."/>
        </authorList>
    </citation>
    <scope>NUCLEOTIDE SEQUENCE [LARGE SCALE GENOMIC DNA]</scope>
    <source>
        <strain evidence="6 7">DW002</strain>
    </source>
</reference>
<feature type="transmembrane region" description="Helical" evidence="4">
    <location>
        <begin position="149"/>
        <end position="174"/>
    </location>
</feature>
<dbReference type="PANTHER" id="PTHR43129">
    <property type="entry name" value="FOSMIDOMYCIN RESISTANCE PROTEIN"/>
    <property type="match status" value="1"/>
</dbReference>
<evidence type="ECO:0000313" key="6">
    <source>
        <dbReference type="EMBL" id="MDE5419552.1"/>
    </source>
</evidence>
<feature type="transmembrane region" description="Helical" evidence="4">
    <location>
        <begin position="290"/>
        <end position="307"/>
    </location>
</feature>
<protein>
    <submittedName>
        <fullName evidence="6">MFS transporter</fullName>
    </submittedName>
</protein>
<sequence>MTNFSNDEHTLKSKPSSKEFQSGNVILIAASHMLHDIYSSFLASLRPLLIEKFGITLALASIWDLIMRVPWFLNPLIGIIAERTAPRYFIILTPAITAIAMSLLGVAPSFTIICILLFTMGISSAVFHVPAPTMVKRLSGNHTGRGMSYFMFGGELARTAGPLIITASVSYWGLEGTWKLIPFGLVASFILFLKLRKIKISDDFKKKKASNGDILPTLKLYLPFFAVLIGFTLFRAIMKSGLTAFLPTFFYSEKGESLWFANSALAVFQLAGAVGTVLAGSISDKIGRRTTLVTISLISPIMMFLFINTDGWLSLIFLVLMGFFVFAPGPVLIALVQDRAKQLPVFMNSIYMTVNFISAALAVFFAGVMGDWLGLEKTYLISSILALGAIPFALLLKKK</sequence>
<dbReference type="InterPro" id="IPR036259">
    <property type="entry name" value="MFS_trans_sf"/>
</dbReference>
<evidence type="ECO:0000256" key="1">
    <source>
        <dbReference type="ARBA" id="ARBA00022692"/>
    </source>
</evidence>
<feature type="transmembrane region" description="Helical" evidence="4">
    <location>
        <begin position="180"/>
        <end position="197"/>
    </location>
</feature>
<dbReference type="Pfam" id="PF07690">
    <property type="entry name" value="MFS_1"/>
    <property type="match status" value="1"/>
</dbReference>
<evidence type="ECO:0000256" key="4">
    <source>
        <dbReference type="SAM" id="Phobius"/>
    </source>
</evidence>
<dbReference type="CDD" id="cd17478">
    <property type="entry name" value="MFS_FsR"/>
    <property type="match status" value="1"/>
</dbReference>
<keyword evidence="7" id="KW-1185">Reference proteome</keyword>
<feature type="domain" description="Major facilitator superfamily (MFS) profile" evidence="5">
    <location>
        <begin position="24"/>
        <end position="399"/>
    </location>
</feature>
<evidence type="ECO:0000259" key="5">
    <source>
        <dbReference type="PROSITE" id="PS50850"/>
    </source>
</evidence>
<evidence type="ECO:0000256" key="3">
    <source>
        <dbReference type="ARBA" id="ARBA00023136"/>
    </source>
</evidence>
<keyword evidence="1 4" id="KW-0812">Transmembrane</keyword>